<comment type="function">
    <text evidence="1">Required for regulated cell division, cell wall synthesis and the maintenance of cell shape.</text>
</comment>
<keyword evidence="1" id="KW-0132">Cell division</keyword>
<dbReference type="RefSeq" id="WP_240171106.1">
    <property type="nucleotide sequence ID" value="NZ_CP092365.1"/>
</dbReference>
<gene>
    <name evidence="1 3" type="primary">cwsA</name>
    <name evidence="3" type="ORF">MIU77_00055</name>
</gene>
<reference evidence="3" key="1">
    <citation type="submission" date="2022-08" db="EMBL/GenBank/DDBJ databases">
        <title>Complete genome sequence of 14 non-tuberculosis mycobacteria type-strains.</title>
        <authorList>
            <person name="Igarashi Y."/>
            <person name="Osugi A."/>
            <person name="Mitarai S."/>
        </authorList>
    </citation>
    <scope>NUCLEOTIDE SEQUENCE</scope>
    <source>
        <strain evidence="3">DSM 45575</strain>
    </source>
</reference>
<accession>A0ABY3TYP2</accession>
<feature type="region of interest" description="Disordered" evidence="2">
    <location>
        <begin position="135"/>
        <end position="154"/>
    </location>
</feature>
<dbReference type="EMBL" id="CP092365">
    <property type="protein sequence ID" value="ULN52837.1"/>
    <property type="molecule type" value="Genomic_DNA"/>
</dbReference>
<dbReference type="Proteomes" id="UP001055200">
    <property type="component" value="Chromosome"/>
</dbReference>
<proteinExistence type="inferred from homology"/>
<keyword evidence="4" id="KW-1185">Reference proteome</keyword>
<comment type="similarity">
    <text evidence="1">Belongs to the CwsA family.</text>
</comment>
<organism evidence="3 4">
    <name type="scientific">Mycolicibacillus parakoreensis</name>
    <dbReference type="NCBI Taxonomy" id="1069221"/>
    <lineage>
        <taxon>Bacteria</taxon>
        <taxon>Bacillati</taxon>
        <taxon>Actinomycetota</taxon>
        <taxon>Actinomycetes</taxon>
        <taxon>Mycobacteriales</taxon>
        <taxon>Mycobacteriaceae</taxon>
        <taxon>Mycolicibacillus</taxon>
    </lineage>
</organism>
<keyword evidence="1" id="KW-1133">Transmembrane helix</keyword>
<protein>
    <recommendedName>
        <fullName evidence="1">Cell wall synthesis protein CwsA</fullName>
    </recommendedName>
    <alternativeName>
        <fullName evidence="1">Cell wall synthesis and cell shape protein A</fullName>
    </alternativeName>
</protein>
<dbReference type="HAMAP" id="MF_00927">
    <property type="entry name" value="CwsA"/>
    <property type="match status" value="1"/>
</dbReference>
<dbReference type="Pfam" id="PF10814">
    <property type="entry name" value="CwsA"/>
    <property type="match status" value="1"/>
</dbReference>
<evidence type="ECO:0000313" key="3">
    <source>
        <dbReference type="EMBL" id="ULN52837.1"/>
    </source>
</evidence>
<evidence type="ECO:0000256" key="2">
    <source>
        <dbReference type="SAM" id="MobiDB-lite"/>
    </source>
</evidence>
<evidence type="ECO:0000313" key="4">
    <source>
        <dbReference type="Proteomes" id="UP001055200"/>
    </source>
</evidence>
<evidence type="ECO:0000256" key="1">
    <source>
        <dbReference type="HAMAP-Rule" id="MF_00927"/>
    </source>
</evidence>
<comment type="subcellular location">
    <subcellularLocation>
        <location evidence="1">Cell membrane</location>
        <topology evidence="1">Single-pass membrane protein</topology>
    </subcellularLocation>
    <text evidence="1">Localizes to poles and midcell sites.</text>
</comment>
<keyword evidence="1" id="KW-0133">Cell shape</keyword>
<name>A0ABY3TYP2_9MYCO</name>
<keyword evidence="1" id="KW-1003">Cell membrane</keyword>
<keyword evidence="1" id="KW-0472">Membrane</keyword>
<keyword evidence="1" id="KW-0812">Transmembrane</keyword>
<feature type="transmembrane region" description="Helical" evidence="1">
    <location>
        <begin position="110"/>
        <end position="131"/>
    </location>
</feature>
<keyword evidence="1" id="KW-0131">Cell cycle</keyword>
<dbReference type="InterPro" id="IPR024245">
    <property type="entry name" value="CwsA"/>
</dbReference>
<sequence length="154" mass="16310">MSRKPATVLRGAPGDAEALTARQRLARGLTYTAVGPVDVTRGVVGLGVHTARRGAAGLRRRYRDGQLAREVGAAGDTLADEFAAAQQVVAGLPQALREARREQQRRSRRPWLIAGVAAAAVAGGVTAVVLIRRSAHRDDEASPRPPSVEVQPRP</sequence>